<dbReference type="SMART" id="SM00478">
    <property type="entry name" value="ENDO3c"/>
    <property type="match status" value="1"/>
</dbReference>
<dbReference type="InterPro" id="IPR004036">
    <property type="entry name" value="Endonuclease-III-like_CS2"/>
</dbReference>
<feature type="domain" description="HhH-GPD" evidence="7">
    <location>
        <begin position="43"/>
        <end position="177"/>
    </location>
</feature>
<dbReference type="InParanoid" id="A0A1S0UH71"/>
<dbReference type="Pfam" id="PF00633">
    <property type="entry name" value="HHH"/>
    <property type="match status" value="1"/>
</dbReference>
<dbReference type="GO" id="GO:0005634">
    <property type="term" value="C:nucleus"/>
    <property type="evidence" value="ECO:0007669"/>
    <property type="project" value="TreeGrafter"/>
</dbReference>
<dbReference type="GO" id="GO:0003677">
    <property type="term" value="F:DNA binding"/>
    <property type="evidence" value="ECO:0007669"/>
    <property type="project" value="InterPro"/>
</dbReference>
<keyword evidence="5" id="KW-0456">Lyase</keyword>
<evidence type="ECO:0000313" key="8">
    <source>
        <dbReference type="EMBL" id="EJD74237.1"/>
    </source>
</evidence>
<dbReference type="GO" id="GO:0000703">
    <property type="term" value="F:oxidized pyrimidine nucleobase lesion DNA N-glycosylase activity"/>
    <property type="evidence" value="ECO:0007669"/>
    <property type="project" value="TreeGrafter"/>
</dbReference>
<dbReference type="InterPro" id="IPR023170">
    <property type="entry name" value="HhH_base_excis_C"/>
</dbReference>
<keyword evidence="3" id="KW-0378">Hydrolase</keyword>
<dbReference type="CDD" id="cd00056">
    <property type="entry name" value="ENDO3c"/>
    <property type="match status" value="1"/>
</dbReference>
<dbReference type="FunCoup" id="A0A1S0UH71">
    <property type="interactions" value="1511"/>
</dbReference>
<dbReference type="RefSeq" id="XP_020305170.1">
    <property type="nucleotide sequence ID" value="XM_020451079.1"/>
</dbReference>
<dbReference type="GO" id="GO:0016829">
    <property type="term" value="F:lyase activity"/>
    <property type="evidence" value="ECO:0007669"/>
    <property type="project" value="UniProtKB-KW"/>
</dbReference>
<dbReference type="PANTHER" id="PTHR43286:SF1">
    <property type="entry name" value="ENDONUCLEASE III-LIKE PROTEIN 1"/>
    <property type="match status" value="1"/>
</dbReference>
<dbReference type="PROSITE" id="PS01155">
    <property type="entry name" value="ENDONUCLEASE_III_2"/>
    <property type="match status" value="1"/>
</dbReference>
<dbReference type="InterPro" id="IPR011257">
    <property type="entry name" value="DNA_glycosylase"/>
</dbReference>
<keyword evidence="2" id="KW-0227">DNA damage</keyword>
<evidence type="ECO:0000256" key="3">
    <source>
        <dbReference type="ARBA" id="ARBA00022801"/>
    </source>
</evidence>
<dbReference type="AlphaFoldDB" id="A0A1S0UH71"/>
<dbReference type="PANTHER" id="PTHR43286">
    <property type="entry name" value="ENDONUCLEASE III-LIKE PROTEIN 1"/>
    <property type="match status" value="1"/>
</dbReference>
<dbReference type="GO" id="GO:0006285">
    <property type="term" value="P:base-excision repair, AP site formation"/>
    <property type="evidence" value="ECO:0007669"/>
    <property type="project" value="TreeGrafter"/>
</dbReference>
<dbReference type="Gene3D" id="1.10.1670.10">
    <property type="entry name" value="Helix-hairpin-Helix base-excision DNA repair enzymes (C-terminal)"/>
    <property type="match status" value="1"/>
</dbReference>
<evidence type="ECO:0000256" key="6">
    <source>
        <dbReference type="ARBA" id="ARBA00023295"/>
    </source>
</evidence>
<sequence length="204" mass="23157">MAASVKKRRKVIKVVFDKEEHCSKDGYELGIAEMEELPLWKKHLENIKQMRSNWDAPVDSMGCHMLADALAEPKKKALYIKKVAKILKERYDGDIPNTIEELCSLPGVGEKMAYLAMCNAWDQMKGLGVDTHVHRISNRLGWIKTSNPKESRIALEALVPREEWQELNKLLVGFGQQTCLPVLPKCSECLNRNICAAIGVKKKR</sequence>
<evidence type="ECO:0000259" key="7">
    <source>
        <dbReference type="SMART" id="SM00478"/>
    </source>
</evidence>
<keyword evidence="6" id="KW-0326">Glycosidase</keyword>
<evidence type="ECO:0000256" key="5">
    <source>
        <dbReference type="ARBA" id="ARBA00023239"/>
    </source>
</evidence>
<protein>
    <recommendedName>
        <fullName evidence="7">HhH-GPD domain-containing protein</fullName>
    </recommendedName>
</protein>
<dbReference type="InterPro" id="IPR000445">
    <property type="entry name" value="HhH_motif"/>
</dbReference>
<dbReference type="GeneID" id="9948054"/>
<name>A0A1S0UH71_LOALO</name>
<dbReference type="OMA" id="AYLAMCN"/>
<keyword evidence="4" id="KW-0234">DNA repair</keyword>
<dbReference type="Gene3D" id="1.10.340.30">
    <property type="entry name" value="Hypothetical protein, domain 2"/>
    <property type="match status" value="1"/>
</dbReference>
<dbReference type="OrthoDB" id="2099276at2759"/>
<dbReference type="KEGG" id="loa:LOAG_18420"/>
<dbReference type="EMBL" id="JH712368">
    <property type="protein sequence ID" value="EJD74237.1"/>
    <property type="molecule type" value="Genomic_DNA"/>
</dbReference>
<gene>
    <name evidence="8" type="ORF">LOAG_18420</name>
</gene>
<evidence type="ECO:0000256" key="2">
    <source>
        <dbReference type="ARBA" id="ARBA00022763"/>
    </source>
</evidence>
<dbReference type="SUPFAM" id="SSF48150">
    <property type="entry name" value="DNA-glycosylase"/>
    <property type="match status" value="1"/>
</dbReference>
<evidence type="ECO:0000256" key="4">
    <source>
        <dbReference type="ARBA" id="ARBA00023204"/>
    </source>
</evidence>
<reference evidence="8" key="1">
    <citation type="submission" date="2012-04" db="EMBL/GenBank/DDBJ databases">
        <title>The Genome Sequence of Loa loa.</title>
        <authorList>
            <consortium name="The Broad Institute Genome Sequencing Platform"/>
            <consortium name="Broad Institute Genome Sequencing Center for Infectious Disease"/>
            <person name="Nutman T.B."/>
            <person name="Fink D.L."/>
            <person name="Russ C."/>
            <person name="Young S."/>
            <person name="Zeng Q."/>
            <person name="Gargeya S."/>
            <person name="Alvarado L."/>
            <person name="Berlin A."/>
            <person name="Chapman S.B."/>
            <person name="Chen Z."/>
            <person name="Freedman E."/>
            <person name="Gellesch M."/>
            <person name="Goldberg J."/>
            <person name="Griggs A."/>
            <person name="Gujja S."/>
            <person name="Heilman E.R."/>
            <person name="Heiman D."/>
            <person name="Howarth C."/>
            <person name="Mehta T."/>
            <person name="Neiman D."/>
            <person name="Pearson M."/>
            <person name="Roberts A."/>
            <person name="Saif S."/>
            <person name="Shea T."/>
            <person name="Shenoy N."/>
            <person name="Sisk P."/>
            <person name="Stolte C."/>
            <person name="Sykes S."/>
            <person name="White J."/>
            <person name="Yandava C."/>
            <person name="Haas B."/>
            <person name="Henn M.R."/>
            <person name="Nusbaum C."/>
            <person name="Birren B."/>
        </authorList>
    </citation>
    <scope>NUCLEOTIDE SEQUENCE [LARGE SCALE GENOMIC DNA]</scope>
</reference>
<dbReference type="CTD" id="9948054"/>
<proteinExistence type="inferred from homology"/>
<dbReference type="GO" id="GO:0003906">
    <property type="term" value="F:DNA-(apurinic or apyrimidinic site) endonuclease activity"/>
    <property type="evidence" value="ECO:0007669"/>
    <property type="project" value="TreeGrafter"/>
</dbReference>
<organism evidence="8">
    <name type="scientific">Loa loa</name>
    <name type="common">Eye worm</name>
    <name type="synonym">Filaria loa</name>
    <dbReference type="NCBI Taxonomy" id="7209"/>
    <lineage>
        <taxon>Eukaryota</taxon>
        <taxon>Metazoa</taxon>
        <taxon>Ecdysozoa</taxon>
        <taxon>Nematoda</taxon>
        <taxon>Chromadorea</taxon>
        <taxon>Rhabditida</taxon>
        <taxon>Spirurina</taxon>
        <taxon>Spiruromorpha</taxon>
        <taxon>Filarioidea</taxon>
        <taxon>Onchocercidae</taxon>
        <taxon>Loa</taxon>
    </lineage>
</organism>
<dbReference type="InterPro" id="IPR003265">
    <property type="entry name" value="HhH-GPD_domain"/>
</dbReference>
<accession>A0A1S0UH71</accession>
<dbReference type="GO" id="GO:0006289">
    <property type="term" value="P:nucleotide-excision repair"/>
    <property type="evidence" value="ECO:0007669"/>
    <property type="project" value="TreeGrafter"/>
</dbReference>
<evidence type="ECO:0000256" key="1">
    <source>
        <dbReference type="ARBA" id="ARBA00008343"/>
    </source>
</evidence>
<dbReference type="Pfam" id="PF00730">
    <property type="entry name" value="HhH-GPD"/>
    <property type="match status" value="1"/>
</dbReference>
<comment type="similarity">
    <text evidence="1">Belongs to the Nth/MutY family.</text>
</comment>